<dbReference type="Proteomes" id="UP000198949">
    <property type="component" value="Unassembled WGS sequence"/>
</dbReference>
<keyword evidence="1" id="KW-0472">Membrane</keyword>
<keyword evidence="1" id="KW-0812">Transmembrane</keyword>
<dbReference type="AlphaFoldDB" id="A0A1G6SHA5"/>
<evidence type="ECO:0000313" key="2">
    <source>
        <dbReference type="EMBL" id="SDD16021.1"/>
    </source>
</evidence>
<evidence type="ECO:0000256" key="1">
    <source>
        <dbReference type="SAM" id="Phobius"/>
    </source>
</evidence>
<keyword evidence="3" id="KW-1185">Reference proteome</keyword>
<feature type="transmembrane region" description="Helical" evidence="1">
    <location>
        <begin position="21"/>
        <end position="42"/>
    </location>
</feature>
<evidence type="ECO:0000313" key="3">
    <source>
        <dbReference type="Proteomes" id="UP000198949"/>
    </source>
</evidence>
<reference evidence="3" key="1">
    <citation type="submission" date="2016-10" db="EMBL/GenBank/DDBJ databases">
        <authorList>
            <person name="Varghese N."/>
            <person name="Submissions S."/>
        </authorList>
    </citation>
    <scope>NUCLEOTIDE SEQUENCE [LARGE SCALE GENOMIC DNA]</scope>
    <source>
        <strain evidence="3">CGMCC 4.3516</strain>
    </source>
</reference>
<proteinExistence type="predicted"/>
<feature type="transmembrane region" description="Helical" evidence="1">
    <location>
        <begin position="48"/>
        <end position="73"/>
    </location>
</feature>
<protein>
    <submittedName>
        <fullName evidence="2">Uncharacterized protein</fullName>
    </submittedName>
</protein>
<feature type="transmembrane region" description="Helical" evidence="1">
    <location>
        <begin position="94"/>
        <end position="127"/>
    </location>
</feature>
<sequence>MSAPLPRFPFRRFVKRFVSWSVLNTGIITLPLISLLAFATGGPDMPEVVLMLVLSGFGSVLGIVLVVLPSAFCAESRLRRGFGERMHSVPYIALILYALAAMAVTGIFFMVLLVLQSVGVVVLHVLMMRHYRKTATVSGAVVN</sequence>
<name>A0A1G6SHA5_9ACTN</name>
<dbReference type="EMBL" id="FNAD01000002">
    <property type="protein sequence ID" value="SDD16021.1"/>
    <property type="molecule type" value="Genomic_DNA"/>
</dbReference>
<keyword evidence="1" id="KW-1133">Transmembrane helix</keyword>
<dbReference type="RefSeq" id="WP_091028955.1">
    <property type="nucleotide sequence ID" value="NZ_FNAD01000002.1"/>
</dbReference>
<organism evidence="2 3">
    <name type="scientific">Glycomyces harbinensis</name>
    <dbReference type="NCBI Taxonomy" id="58114"/>
    <lineage>
        <taxon>Bacteria</taxon>
        <taxon>Bacillati</taxon>
        <taxon>Actinomycetota</taxon>
        <taxon>Actinomycetes</taxon>
        <taxon>Glycomycetales</taxon>
        <taxon>Glycomycetaceae</taxon>
        <taxon>Glycomyces</taxon>
    </lineage>
</organism>
<accession>A0A1G6SHA5</accession>
<gene>
    <name evidence="2" type="ORF">SAMN05216270_10290</name>
</gene>